<dbReference type="InterPro" id="IPR007197">
    <property type="entry name" value="rSAM"/>
</dbReference>
<organism evidence="8">
    <name type="scientific">candidate division WOR-3 bacterium</name>
    <dbReference type="NCBI Taxonomy" id="2052148"/>
    <lineage>
        <taxon>Bacteria</taxon>
        <taxon>Bacteria division WOR-3</taxon>
    </lineage>
</organism>
<dbReference type="EMBL" id="DSKY01000015">
    <property type="protein sequence ID" value="HDY59150.1"/>
    <property type="molecule type" value="Genomic_DNA"/>
</dbReference>
<dbReference type="GO" id="GO:0006783">
    <property type="term" value="P:heme biosynthetic process"/>
    <property type="evidence" value="ECO:0007669"/>
    <property type="project" value="TreeGrafter"/>
</dbReference>
<evidence type="ECO:0000256" key="2">
    <source>
        <dbReference type="ARBA" id="ARBA00022485"/>
    </source>
</evidence>
<dbReference type="Pfam" id="PF04055">
    <property type="entry name" value="Radical_SAM"/>
    <property type="match status" value="1"/>
</dbReference>
<accession>A0A7V0Z5U5</accession>
<evidence type="ECO:0000256" key="5">
    <source>
        <dbReference type="ARBA" id="ARBA00023004"/>
    </source>
</evidence>
<evidence type="ECO:0000256" key="4">
    <source>
        <dbReference type="ARBA" id="ARBA00022723"/>
    </source>
</evidence>
<dbReference type="PANTHER" id="PTHR11228">
    <property type="entry name" value="RADICAL SAM DOMAIN PROTEIN"/>
    <property type="match status" value="1"/>
</dbReference>
<protein>
    <submittedName>
        <fullName evidence="8">Radical SAM protein</fullName>
    </submittedName>
</protein>
<dbReference type="SFLD" id="SFLDG01386">
    <property type="entry name" value="main_SPASM_domain-containing"/>
    <property type="match status" value="1"/>
</dbReference>
<dbReference type="SFLD" id="SFLDG01387">
    <property type="entry name" value="BtrN-like_SPASM_domain_contain"/>
    <property type="match status" value="1"/>
</dbReference>
<comment type="cofactor">
    <cofactor evidence="1">
        <name>[4Fe-4S] cluster</name>
        <dbReference type="ChEBI" id="CHEBI:49883"/>
    </cofactor>
</comment>
<keyword evidence="6" id="KW-0411">Iron-sulfur</keyword>
<dbReference type="PROSITE" id="PS51918">
    <property type="entry name" value="RADICAL_SAM"/>
    <property type="match status" value="1"/>
</dbReference>
<dbReference type="InterPro" id="IPR034391">
    <property type="entry name" value="AdoMet-like_SPASM_containing"/>
</dbReference>
<reference evidence="8" key="1">
    <citation type="journal article" date="2020" name="mSystems">
        <title>Genome- and Community-Level Interaction Insights into Carbon Utilization and Element Cycling Functions of Hydrothermarchaeota in Hydrothermal Sediment.</title>
        <authorList>
            <person name="Zhou Z."/>
            <person name="Liu Y."/>
            <person name="Xu W."/>
            <person name="Pan J."/>
            <person name="Luo Z.H."/>
            <person name="Li M."/>
        </authorList>
    </citation>
    <scope>NUCLEOTIDE SEQUENCE [LARGE SCALE GENOMIC DNA]</scope>
    <source>
        <strain evidence="8">SpSt-258</strain>
    </source>
</reference>
<dbReference type="InterPro" id="IPR058240">
    <property type="entry name" value="rSAM_sf"/>
</dbReference>
<evidence type="ECO:0000259" key="7">
    <source>
        <dbReference type="PROSITE" id="PS51918"/>
    </source>
</evidence>
<evidence type="ECO:0000256" key="6">
    <source>
        <dbReference type="ARBA" id="ARBA00023014"/>
    </source>
</evidence>
<keyword evidence="2" id="KW-0004">4Fe-4S</keyword>
<dbReference type="GO" id="GO:0046872">
    <property type="term" value="F:metal ion binding"/>
    <property type="evidence" value="ECO:0007669"/>
    <property type="project" value="UniProtKB-KW"/>
</dbReference>
<dbReference type="SFLD" id="SFLDG01067">
    <property type="entry name" value="SPASM/twitch_domain_containing"/>
    <property type="match status" value="1"/>
</dbReference>
<keyword evidence="5" id="KW-0408">Iron</keyword>
<keyword evidence="4" id="KW-0479">Metal-binding</keyword>
<keyword evidence="3" id="KW-0949">S-adenosyl-L-methionine</keyword>
<sequence>MIKYLKSEMPKYLKRKIPSPKFQSATLIDRPGEQRIFDLQWVDGFIKNIKPYIYVRELDNLLILIPNQVYRLNQSAVSILNFLLKGNSIKKLLESIGDEETKRKELHNFFCDLRAVVSGCLIEGEKREAISYYEFHRDLNEYPVLSEIAVTYRCNLGCEFCYVGDKEYPELNTSDLKKIIFKIYNEARVPSVSFTGGEPLLRKDIVSMVEYAHRIGLWTNLITNGTLLNEGLVKELKSAGLQSAQVSLEGPDPDIHDKITGVKGSFCKTIDGIKYLLKHNIPVHTNTTVSRHNIEHLQEMVLLIKSLGLNRLSMNLLIPCGTAIDKRKLWVSYKEIGEHILKIKSSAERENIRFLWYSPVPMCEFNPIAYGLGNKSCAAITGLLSIDPMGNILPCSSWREPVGSLLKRNFKDIWNSAMLSYFKQADYAPEVCHSCVDFKICKGACPLFWKVYNIGEISKADANVGDGSRLETAPTEVESR</sequence>
<name>A0A7V0Z5U5_UNCW3</name>
<comment type="caution">
    <text evidence="8">The sequence shown here is derived from an EMBL/GenBank/DDBJ whole genome shotgun (WGS) entry which is preliminary data.</text>
</comment>
<evidence type="ECO:0000256" key="3">
    <source>
        <dbReference type="ARBA" id="ARBA00022691"/>
    </source>
</evidence>
<dbReference type="PANTHER" id="PTHR11228:SF7">
    <property type="entry name" value="PQQA PEPTIDE CYCLASE"/>
    <property type="match status" value="1"/>
</dbReference>
<evidence type="ECO:0000313" key="8">
    <source>
        <dbReference type="EMBL" id="HDY59150.1"/>
    </source>
</evidence>
<dbReference type="AlphaFoldDB" id="A0A7V0Z5U5"/>
<evidence type="ECO:0000256" key="1">
    <source>
        <dbReference type="ARBA" id="ARBA00001966"/>
    </source>
</evidence>
<dbReference type="GO" id="GO:0051536">
    <property type="term" value="F:iron-sulfur cluster binding"/>
    <property type="evidence" value="ECO:0007669"/>
    <property type="project" value="UniProtKB-KW"/>
</dbReference>
<dbReference type="SFLD" id="SFLDS00029">
    <property type="entry name" value="Radical_SAM"/>
    <property type="match status" value="1"/>
</dbReference>
<feature type="domain" description="Radical SAM core" evidence="7">
    <location>
        <begin position="140"/>
        <end position="349"/>
    </location>
</feature>
<dbReference type="GO" id="GO:0003824">
    <property type="term" value="F:catalytic activity"/>
    <property type="evidence" value="ECO:0007669"/>
    <property type="project" value="InterPro"/>
</dbReference>
<dbReference type="InterPro" id="IPR023885">
    <property type="entry name" value="4Fe4S-binding_SPASM_dom"/>
</dbReference>
<dbReference type="NCBIfam" id="TIGR04085">
    <property type="entry name" value="rSAM_more_4Fe4S"/>
    <property type="match status" value="1"/>
</dbReference>
<proteinExistence type="predicted"/>
<dbReference type="Gene3D" id="3.20.20.70">
    <property type="entry name" value="Aldolase class I"/>
    <property type="match status" value="1"/>
</dbReference>
<dbReference type="InterPro" id="IPR013785">
    <property type="entry name" value="Aldolase_TIM"/>
</dbReference>
<dbReference type="InterPro" id="IPR006638">
    <property type="entry name" value="Elp3/MiaA/NifB-like_rSAM"/>
</dbReference>
<dbReference type="InterPro" id="IPR050377">
    <property type="entry name" value="Radical_SAM_PqqE_MftC-like"/>
</dbReference>
<dbReference type="CDD" id="cd01335">
    <property type="entry name" value="Radical_SAM"/>
    <property type="match status" value="1"/>
</dbReference>
<dbReference type="SMART" id="SM00729">
    <property type="entry name" value="Elp3"/>
    <property type="match status" value="1"/>
</dbReference>
<dbReference type="SUPFAM" id="SSF102114">
    <property type="entry name" value="Radical SAM enzymes"/>
    <property type="match status" value="1"/>
</dbReference>
<gene>
    <name evidence="8" type="ORF">ENP86_06315</name>
</gene>
<dbReference type="Pfam" id="PF13186">
    <property type="entry name" value="SPASM"/>
    <property type="match status" value="1"/>
</dbReference>